<evidence type="ECO:0000313" key="8">
    <source>
        <dbReference type="Proteomes" id="UP000015104"/>
    </source>
</evidence>
<sequence length="572" mass="64302">MSSCECNENGSFSTASSTTPCSSPPPSPSPSNSSTHSSTSKNPVNNVSLITSDSSTTEFQCCHHPNLLELFVLSESGKPIYSYTAREDIVTLLPLCQALINCFQDVLKDTIRFIITKSGLKIIFSQRTPLIFVVVTHAFSGIDGNLLINQIHAQLVSVITEKTLRSVFEQRATFDLRRLLTGNEKMVHILVEQGFIGKPIVCRRQGHQIISSSSLEECAIKHSLSSMSESSKESKRRDNVKTSLTYGYISSLAMPLSSPKQNQNRSSPSSGSTSYQINYHRSYTNRALIPVYPLNQTVRDSITNAINSSIASVKSRIAFGLLLTVEPSDYYFSGESDSDSFLRTSEDEFPSTKILSVSNYNSKYSKLSPLDMQLIQCLVMASESQLKTVESLWLPLCLPRIDASAFMHGHISYLNHNQETTSPQLCLVLLTTDKEDFHNCQMVKDNLGERLNKIKLAPPPFSDLNIPCLQYFWYMTLRSQSIFRSNLPQFDPVVQISPLIHFVAHRMLSSRLKILWLRSDRHKVIILGWHSPTFQLYAQLEPTTTKSMGLNAAQTIIKWIKKEEDKLLLRDY</sequence>
<dbReference type="OrthoDB" id="272411at2759"/>
<feature type="compositionally biased region" description="Low complexity" evidence="3">
    <location>
        <begin position="30"/>
        <end position="40"/>
    </location>
</feature>
<dbReference type="AlphaFoldDB" id="T1KBC1"/>
<dbReference type="PANTHER" id="PTHR13027">
    <property type="entry name" value="SAND PROTEIN-RELATED"/>
    <property type="match status" value="1"/>
</dbReference>
<evidence type="ECO:0000313" key="7">
    <source>
        <dbReference type="EnsemblMetazoa" id="tetur08g03560.1"/>
    </source>
</evidence>
<evidence type="ECO:0000259" key="4">
    <source>
        <dbReference type="Pfam" id="PF19036"/>
    </source>
</evidence>
<dbReference type="HOGENOM" id="CLU_014574_2_1_1"/>
<feature type="compositionally biased region" description="Low complexity" evidence="3">
    <location>
        <begin position="11"/>
        <end position="21"/>
    </location>
</feature>
<dbReference type="eggNOG" id="KOG0997">
    <property type="taxonomic scope" value="Eukaryota"/>
</dbReference>
<feature type="compositionally biased region" description="Polar residues" evidence="3">
    <location>
        <begin position="1"/>
        <end position="10"/>
    </location>
</feature>
<dbReference type="GO" id="GO:0032510">
    <property type="term" value="P:endosome to lysosome transport via multivesicular body sorting pathway"/>
    <property type="evidence" value="ECO:0007669"/>
    <property type="project" value="TreeGrafter"/>
</dbReference>
<feature type="compositionally biased region" description="Polar residues" evidence="3">
    <location>
        <begin position="258"/>
        <end position="276"/>
    </location>
</feature>
<dbReference type="InterPro" id="IPR043970">
    <property type="entry name" value="FUZ/MON1/HPS1_longin_3"/>
</dbReference>
<proteinExistence type="inferred from homology"/>
<dbReference type="Pfam" id="PF19038">
    <property type="entry name" value="Fuz_longin_3"/>
    <property type="match status" value="1"/>
</dbReference>
<comment type="similarity">
    <text evidence="1 2">Belongs to the MON1/SAND family.</text>
</comment>
<evidence type="ECO:0000256" key="2">
    <source>
        <dbReference type="RuleBase" id="RU367048"/>
    </source>
</evidence>
<accession>T1KBC1</accession>
<reference evidence="7" key="2">
    <citation type="submission" date="2015-06" db="UniProtKB">
        <authorList>
            <consortium name="EnsemblMetazoa"/>
        </authorList>
    </citation>
    <scope>IDENTIFICATION</scope>
</reference>
<dbReference type="KEGG" id="tut:107362514"/>
<dbReference type="GO" id="GO:0006623">
    <property type="term" value="P:protein targeting to vacuole"/>
    <property type="evidence" value="ECO:0007669"/>
    <property type="project" value="UniProtKB-UniRule"/>
</dbReference>
<dbReference type="EnsemblMetazoa" id="tetur08g03560.1">
    <property type="protein sequence ID" value="tetur08g03560.1"/>
    <property type="gene ID" value="tetur08g03560"/>
</dbReference>
<evidence type="ECO:0000256" key="1">
    <source>
        <dbReference type="ARBA" id="ARBA00008968"/>
    </source>
</evidence>
<dbReference type="PANTHER" id="PTHR13027:SF7">
    <property type="entry name" value="VACUOLAR FUSION PROTEIN MON1 HOMOLOG"/>
    <property type="match status" value="1"/>
</dbReference>
<evidence type="ECO:0000256" key="3">
    <source>
        <dbReference type="SAM" id="MobiDB-lite"/>
    </source>
</evidence>
<dbReference type="InterPro" id="IPR043972">
    <property type="entry name" value="FUZ/MON1/HPS1_longin_1"/>
</dbReference>
<dbReference type="Proteomes" id="UP000015104">
    <property type="component" value="Unassembled WGS sequence"/>
</dbReference>
<gene>
    <name evidence="7" type="primary">107362514</name>
</gene>
<dbReference type="Pfam" id="PF19036">
    <property type="entry name" value="Fuz_longin_1"/>
    <property type="match status" value="1"/>
</dbReference>
<dbReference type="STRING" id="32264.T1KBC1"/>
<dbReference type="EMBL" id="CAEY01001946">
    <property type="status" value="NOT_ANNOTATED_CDS"/>
    <property type="molecule type" value="Genomic_DNA"/>
</dbReference>
<feature type="domain" description="FUZ/MON1/HPS1 first Longin" evidence="4">
    <location>
        <begin position="70"/>
        <end position="188"/>
    </location>
</feature>
<feature type="domain" description="FUZ/MON1/HPS1 third Longin" evidence="6">
    <location>
        <begin position="499"/>
        <end position="564"/>
    </location>
</feature>
<name>T1KBC1_TETUR</name>
<dbReference type="PRINTS" id="PR01546">
    <property type="entry name" value="YEAST73DUF"/>
</dbReference>
<reference evidence="8" key="1">
    <citation type="submission" date="2011-08" db="EMBL/GenBank/DDBJ databases">
        <authorList>
            <person name="Rombauts S."/>
        </authorList>
    </citation>
    <scope>NUCLEOTIDE SEQUENCE</scope>
    <source>
        <strain evidence="8">London</strain>
    </source>
</reference>
<dbReference type="OMA" id="QQPFNAK"/>
<comment type="function">
    <text evidence="2">Plays an important role in membrane trafficking through the secretory apparatus.</text>
</comment>
<feature type="domain" description="FUZ/MON1/HPS1 second Longin" evidence="5">
    <location>
        <begin position="358"/>
        <end position="446"/>
    </location>
</feature>
<dbReference type="Pfam" id="PF19037">
    <property type="entry name" value="Fuz_longin_2"/>
    <property type="match status" value="1"/>
</dbReference>
<protein>
    <recommendedName>
        <fullName evidence="2">Vacuolar fusion protein MON1 homolog</fullName>
    </recommendedName>
</protein>
<evidence type="ECO:0000259" key="5">
    <source>
        <dbReference type="Pfam" id="PF19037"/>
    </source>
</evidence>
<feature type="region of interest" description="Disordered" evidence="3">
    <location>
        <begin position="1"/>
        <end position="47"/>
    </location>
</feature>
<evidence type="ECO:0000259" key="6">
    <source>
        <dbReference type="Pfam" id="PF19038"/>
    </source>
</evidence>
<feature type="region of interest" description="Disordered" evidence="3">
    <location>
        <begin position="255"/>
        <end position="276"/>
    </location>
</feature>
<dbReference type="InterPro" id="IPR043971">
    <property type="entry name" value="FUZ/MON1/HPS1_longin_2"/>
</dbReference>
<organism evidence="7 8">
    <name type="scientific">Tetranychus urticae</name>
    <name type="common">Two-spotted spider mite</name>
    <dbReference type="NCBI Taxonomy" id="32264"/>
    <lineage>
        <taxon>Eukaryota</taxon>
        <taxon>Metazoa</taxon>
        <taxon>Ecdysozoa</taxon>
        <taxon>Arthropoda</taxon>
        <taxon>Chelicerata</taxon>
        <taxon>Arachnida</taxon>
        <taxon>Acari</taxon>
        <taxon>Acariformes</taxon>
        <taxon>Trombidiformes</taxon>
        <taxon>Prostigmata</taxon>
        <taxon>Eleutherengona</taxon>
        <taxon>Raphignathae</taxon>
        <taxon>Tetranychoidea</taxon>
        <taxon>Tetranychidae</taxon>
        <taxon>Tetranychus</taxon>
    </lineage>
</organism>
<dbReference type="InterPro" id="IPR004353">
    <property type="entry name" value="Mon1"/>
</dbReference>
<keyword evidence="8" id="KW-1185">Reference proteome</keyword>
<dbReference type="GO" id="GO:0035658">
    <property type="term" value="C:Mon1-Ccz1 complex"/>
    <property type="evidence" value="ECO:0007669"/>
    <property type="project" value="TreeGrafter"/>
</dbReference>